<feature type="site" description="Could be important to modulate the pK values of the two catalytic cysteine residues" evidence="3">
    <location>
        <position position="209"/>
    </location>
</feature>
<dbReference type="RefSeq" id="WP_011832935.1">
    <property type="nucleotide sequence ID" value="NC_008942.1"/>
</dbReference>
<feature type="binding site" evidence="3">
    <location>
        <position position="77"/>
    </location>
    <ligand>
        <name>substrate</name>
    </ligand>
</feature>
<dbReference type="PANTHER" id="PTHR31689:SF0">
    <property type="entry name" value="DIAMINOPIMELATE EPIMERASE"/>
    <property type="match status" value="1"/>
</dbReference>
<feature type="active site" description="Proton acceptor" evidence="3">
    <location>
        <position position="219"/>
    </location>
</feature>
<organism evidence="5 6">
    <name type="scientific">Methanocorpusculum labreanum (strain ATCC 43576 / DSM 4855 / Z)</name>
    <dbReference type="NCBI Taxonomy" id="410358"/>
    <lineage>
        <taxon>Archaea</taxon>
        <taxon>Methanobacteriati</taxon>
        <taxon>Methanobacteriota</taxon>
        <taxon>Stenosarchaea group</taxon>
        <taxon>Methanomicrobia</taxon>
        <taxon>Methanomicrobiales</taxon>
        <taxon>Methanocorpusculaceae</taxon>
        <taxon>Methanocorpusculum</taxon>
    </lineage>
</organism>
<dbReference type="HAMAP" id="MF_00197">
    <property type="entry name" value="DAP_epimerase"/>
    <property type="match status" value="1"/>
</dbReference>
<feature type="site" description="Could be important to modulate the pK values of the two catalytic cysteine residues" evidence="3">
    <location>
        <position position="160"/>
    </location>
</feature>
<dbReference type="GO" id="GO:0005829">
    <property type="term" value="C:cytosol"/>
    <property type="evidence" value="ECO:0007669"/>
    <property type="project" value="TreeGrafter"/>
</dbReference>
<dbReference type="InterPro" id="IPR001653">
    <property type="entry name" value="DAP_epimerase_DapF"/>
</dbReference>
<comment type="function">
    <text evidence="3">Catalyzes the stereoinversion of LL-2,6-diaminopimelate (L,L-DAP) to meso-diaminopimelate (meso-DAP), a precursor of L-lysine.</text>
</comment>
<dbReference type="EC" id="5.1.1.7" evidence="3 4"/>
<comment type="subcellular location">
    <subcellularLocation>
        <location evidence="3">Cytoplasm</location>
    </subcellularLocation>
</comment>
<dbReference type="Proteomes" id="UP000000365">
    <property type="component" value="Chromosome"/>
</dbReference>
<evidence type="ECO:0000313" key="5">
    <source>
        <dbReference type="EMBL" id="ABN06734.1"/>
    </source>
</evidence>
<dbReference type="KEGG" id="mla:Mlab_0560"/>
<evidence type="ECO:0000256" key="1">
    <source>
        <dbReference type="ARBA" id="ARBA00010219"/>
    </source>
</evidence>
<dbReference type="NCBIfam" id="TIGR00652">
    <property type="entry name" value="DapF"/>
    <property type="match status" value="1"/>
</dbReference>
<protein>
    <recommendedName>
        <fullName evidence="3 4">Diaminopimelate epimerase</fullName>
        <shortName evidence="3">DAP epimerase</shortName>
        <ecNumber evidence="3 4">5.1.1.7</ecNumber>
    </recommendedName>
    <alternativeName>
        <fullName evidence="3">PLP-independent amino acid racemase</fullName>
    </alternativeName>
</protein>
<comment type="pathway">
    <text evidence="3">Amino-acid biosynthesis; L-lysine biosynthesis via DAP pathway; DL-2,6-diaminopimelate from LL-2,6-diaminopimelate: step 1/1.</text>
</comment>
<reference evidence="5 6" key="1">
    <citation type="journal article" date="2009" name="Stand. Genomic Sci.">
        <title>Complete genome sequence of Methanocorpusculum labreanum type strain Z.</title>
        <authorList>
            <person name="Anderson I.J."/>
            <person name="Sieprawska-Lupa M."/>
            <person name="Goltsman E."/>
            <person name="Lapidus A."/>
            <person name="Copeland A."/>
            <person name="Glavina Del Rio T."/>
            <person name="Tice H."/>
            <person name="Dalin E."/>
            <person name="Barry K."/>
            <person name="Pitluck S."/>
            <person name="Hauser L."/>
            <person name="Land M."/>
            <person name="Lucas S."/>
            <person name="Richardson P."/>
            <person name="Whitman W.B."/>
            <person name="Kyrpides N.C."/>
        </authorList>
    </citation>
    <scope>NUCLEOTIDE SEQUENCE [LARGE SCALE GENOMIC DNA]</scope>
    <source>
        <strain evidence="6">ATCC 43576 / DSM 4855 / Z</strain>
    </source>
</reference>
<dbReference type="AlphaFoldDB" id="A2SQX8"/>
<feature type="binding site" evidence="3">
    <location>
        <position position="191"/>
    </location>
    <ligand>
        <name>substrate</name>
    </ligand>
</feature>
<dbReference type="UniPathway" id="UPA00034">
    <property type="reaction ID" value="UER00025"/>
</dbReference>
<comment type="caution">
    <text evidence="3">Lacks conserved residue(s) required for the propagation of feature annotation.</text>
</comment>
<name>A2SQX8_METLZ</name>
<evidence type="ECO:0000256" key="4">
    <source>
        <dbReference type="NCBIfam" id="TIGR00652"/>
    </source>
</evidence>
<gene>
    <name evidence="3" type="primary">dapF</name>
    <name evidence="5" type="ordered locus">Mlab_0560</name>
</gene>
<feature type="binding site" evidence="3">
    <location>
        <begin position="209"/>
        <end position="210"/>
    </location>
    <ligand>
        <name>substrate</name>
    </ligand>
</feature>
<feature type="binding site" evidence="3">
    <location>
        <begin position="87"/>
        <end position="88"/>
    </location>
    <ligand>
        <name>substrate</name>
    </ligand>
</feature>
<sequence length="274" mass="29570">MTIKFPKHDLRSIAFTKLHGNGNDFILIDEMDQVIIPDDMKAQFAVVYCDRRFGIGGDGVLFISKSDKADIRMRLFQPDASEAEMCGNGIRCLSKYAFDKEYAKKKAFSVETLAGVMQVRVGYDSDGDFMATIDMGTAVYDESREIDGMTVYSVNTGVPHAVIFVGNVDGIAINEVAPKIRHHPSFPKGTNVNFVQITGSSEIVIRTFERGVEGETLSCGTGSTASALIAAKTGKTHGSVVHVKTVGGPLDITVGDIPQMTGPAATVFVGEIQY</sequence>
<comment type="subunit">
    <text evidence="3">Homodimer.</text>
</comment>
<dbReference type="eggNOG" id="arCOG02255">
    <property type="taxonomic scope" value="Archaea"/>
</dbReference>
<feature type="binding site" evidence="3">
    <location>
        <position position="23"/>
    </location>
    <ligand>
        <name>substrate</name>
    </ligand>
</feature>
<dbReference type="PANTHER" id="PTHR31689">
    <property type="entry name" value="DIAMINOPIMELATE EPIMERASE, CHLOROPLASTIC"/>
    <property type="match status" value="1"/>
</dbReference>
<accession>A2SQX8</accession>
<dbReference type="Pfam" id="PF01678">
    <property type="entry name" value="DAP_epimerase"/>
    <property type="match status" value="2"/>
</dbReference>
<comment type="similarity">
    <text evidence="1 3">Belongs to the diaminopimelate epimerase family.</text>
</comment>
<evidence type="ECO:0000256" key="2">
    <source>
        <dbReference type="ARBA" id="ARBA00023235"/>
    </source>
</evidence>
<keyword evidence="2 3" id="KW-0413">Isomerase</keyword>
<keyword evidence="3" id="KW-0457">Lysine biosynthesis</keyword>
<feature type="binding site" evidence="3">
    <location>
        <begin position="220"/>
        <end position="221"/>
    </location>
    <ligand>
        <name>substrate</name>
    </ligand>
</feature>
<evidence type="ECO:0000256" key="3">
    <source>
        <dbReference type="HAMAP-Rule" id="MF_00197"/>
    </source>
</evidence>
<dbReference type="HOGENOM" id="CLU_053306_3_0_2"/>
<evidence type="ECO:0000313" key="6">
    <source>
        <dbReference type="Proteomes" id="UP000000365"/>
    </source>
</evidence>
<comment type="catalytic activity">
    <reaction evidence="3">
        <text>(2S,6S)-2,6-diaminopimelate = meso-2,6-diaminopimelate</text>
        <dbReference type="Rhea" id="RHEA:15393"/>
        <dbReference type="ChEBI" id="CHEBI:57609"/>
        <dbReference type="ChEBI" id="CHEBI:57791"/>
        <dbReference type="EC" id="5.1.1.7"/>
    </reaction>
</comment>
<dbReference type="GO" id="GO:0008837">
    <property type="term" value="F:diaminopimelate epimerase activity"/>
    <property type="evidence" value="ECO:0007669"/>
    <property type="project" value="UniProtKB-UniRule"/>
</dbReference>
<feature type="active site" description="Proton donor" evidence="3">
    <location>
        <position position="86"/>
    </location>
</feature>
<dbReference type="GeneID" id="4796174"/>
<dbReference type="EMBL" id="CP000559">
    <property type="protein sequence ID" value="ABN06734.1"/>
    <property type="molecule type" value="Genomic_DNA"/>
</dbReference>
<keyword evidence="3" id="KW-0963">Cytoplasm</keyword>
<dbReference type="GO" id="GO:0009089">
    <property type="term" value="P:lysine biosynthetic process via diaminopimelate"/>
    <property type="evidence" value="ECO:0007669"/>
    <property type="project" value="UniProtKB-UniRule"/>
</dbReference>
<dbReference type="SUPFAM" id="SSF54506">
    <property type="entry name" value="Diaminopimelate epimerase-like"/>
    <property type="match status" value="2"/>
</dbReference>
<dbReference type="STRING" id="410358.Mlab_0560"/>
<dbReference type="OrthoDB" id="358699at2157"/>
<keyword evidence="3" id="KW-0028">Amino-acid biosynthesis</keyword>
<dbReference type="Gene3D" id="3.10.310.10">
    <property type="entry name" value="Diaminopimelate Epimerase, Chain A, domain 1"/>
    <property type="match status" value="2"/>
</dbReference>
<proteinExistence type="inferred from homology"/>
<keyword evidence="6" id="KW-1185">Reference proteome</keyword>